<dbReference type="GO" id="GO:0016787">
    <property type="term" value="F:hydrolase activity"/>
    <property type="evidence" value="ECO:0007669"/>
    <property type="project" value="InterPro"/>
</dbReference>
<protein>
    <recommendedName>
        <fullName evidence="1">Calcineurin-like phosphoesterase domain-containing protein</fullName>
    </recommendedName>
</protein>
<sequence length="276" mass="30279">MSTLVVGDLHLKQTTILPLVDSAIEKNPSIQHVIFLGDACDDWGADEKLALKELGFYADWVESHREAGLRIDVLLGNHDFCYIRGRRGPGTLMGIRRQVKDILVKRLDAQIATVANDVFLCLHAGLTHLWALRHLSQTSYVSKTSKESASLFESLQRNANAYATELNNQLGNIAFHEGLDSCPPSRGGWEIPGPLWADLSDLERDPAKGVWQIVGHTPVHTVYVCGDEQSPAEAQLDRPVLIACDTLSTTAYGSPIGDGSALLIEGNDVTRVFLRD</sequence>
<dbReference type="InterPro" id="IPR004843">
    <property type="entry name" value="Calcineurin-like_PHP"/>
</dbReference>
<dbReference type="InterPro" id="IPR029052">
    <property type="entry name" value="Metallo-depent_PP-like"/>
</dbReference>
<dbReference type="Pfam" id="PF00149">
    <property type="entry name" value="Metallophos"/>
    <property type="match status" value="1"/>
</dbReference>
<accession>A0A3N0AFR7</accession>
<evidence type="ECO:0000313" key="2">
    <source>
        <dbReference type="EMBL" id="RNL20581.1"/>
    </source>
</evidence>
<dbReference type="CDD" id="cd00838">
    <property type="entry name" value="MPP_superfamily"/>
    <property type="match status" value="1"/>
</dbReference>
<dbReference type="Gene3D" id="3.60.21.10">
    <property type="match status" value="1"/>
</dbReference>
<organism evidence="2 3">
    <name type="scientific">Slackia faecicanis</name>
    <dbReference type="NCBI Taxonomy" id="255723"/>
    <lineage>
        <taxon>Bacteria</taxon>
        <taxon>Bacillati</taxon>
        <taxon>Actinomycetota</taxon>
        <taxon>Coriobacteriia</taxon>
        <taxon>Eggerthellales</taxon>
        <taxon>Eggerthellaceae</taxon>
        <taxon>Slackia</taxon>
    </lineage>
</organism>
<dbReference type="SUPFAM" id="SSF56300">
    <property type="entry name" value="Metallo-dependent phosphatases"/>
    <property type="match status" value="1"/>
</dbReference>
<comment type="caution">
    <text evidence="2">The sequence shown here is derived from an EMBL/GenBank/DDBJ whole genome shotgun (WGS) entry which is preliminary data.</text>
</comment>
<proteinExistence type="predicted"/>
<dbReference type="Proteomes" id="UP000267368">
    <property type="component" value="Unassembled WGS sequence"/>
</dbReference>
<dbReference type="AlphaFoldDB" id="A0A3N0AFR7"/>
<evidence type="ECO:0000313" key="3">
    <source>
        <dbReference type="Proteomes" id="UP000267368"/>
    </source>
</evidence>
<dbReference type="EMBL" id="QICB01000002">
    <property type="protein sequence ID" value="RNL20581.1"/>
    <property type="molecule type" value="Genomic_DNA"/>
</dbReference>
<evidence type="ECO:0000259" key="1">
    <source>
        <dbReference type="Pfam" id="PF00149"/>
    </source>
</evidence>
<gene>
    <name evidence="2" type="ORF">DMP07_03045</name>
</gene>
<reference evidence="3" key="1">
    <citation type="submission" date="2018-05" db="EMBL/GenBank/DDBJ databases">
        <title>Genome Sequencing of selected type strains of the family Eggerthellaceae.</title>
        <authorList>
            <person name="Danylec N."/>
            <person name="Stoll D.A."/>
            <person name="Doetsch A."/>
            <person name="Huch M."/>
        </authorList>
    </citation>
    <scope>NUCLEOTIDE SEQUENCE [LARGE SCALE GENOMIC DNA]</scope>
    <source>
        <strain evidence="3">DSM 17537</strain>
    </source>
</reference>
<keyword evidence="3" id="KW-1185">Reference proteome</keyword>
<feature type="domain" description="Calcineurin-like phosphoesterase" evidence="1">
    <location>
        <begin position="1"/>
        <end position="197"/>
    </location>
</feature>
<name>A0A3N0AFR7_9ACTN</name>